<comment type="caution">
    <text evidence="2">The sequence shown here is derived from an EMBL/GenBank/DDBJ whole genome shotgun (WGS) entry which is preliminary data.</text>
</comment>
<dbReference type="RefSeq" id="WP_239088224.1">
    <property type="nucleotide sequence ID" value="NZ_BOON01000027.1"/>
</dbReference>
<name>A0A8J3TEG4_9ACTN</name>
<protein>
    <submittedName>
        <fullName evidence="2">Uncharacterized protein</fullName>
    </submittedName>
</protein>
<feature type="compositionally biased region" description="Low complexity" evidence="1">
    <location>
        <begin position="11"/>
        <end position="23"/>
    </location>
</feature>
<evidence type="ECO:0000313" key="2">
    <source>
        <dbReference type="EMBL" id="GII23294.1"/>
    </source>
</evidence>
<dbReference type="CDD" id="cd20691">
    <property type="entry name" value="CdiI_EC536-like"/>
    <property type="match status" value="1"/>
</dbReference>
<dbReference type="EMBL" id="BOON01000027">
    <property type="protein sequence ID" value="GII23294.1"/>
    <property type="molecule type" value="Genomic_DNA"/>
</dbReference>
<organism evidence="2 3">
    <name type="scientific">Planosporangium mesophilum</name>
    <dbReference type="NCBI Taxonomy" id="689768"/>
    <lineage>
        <taxon>Bacteria</taxon>
        <taxon>Bacillati</taxon>
        <taxon>Actinomycetota</taxon>
        <taxon>Actinomycetes</taxon>
        <taxon>Micromonosporales</taxon>
        <taxon>Micromonosporaceae</taxon>
        <taxon>Planosporangium</taxon>
    </lineage>
</organism>
<dbReference type="Pfam" id="PF18616">
    <property type="entry name" value="CdiI_3"/>
    <property type="match status" value="1"/>
</dbReference>
<sequence length="232" mass="25269">MGLCPARSSRDQSAADAAATSTTPGQRIHAGIAYAGRTVTVETADATFRAHDRDELIIEVPRTTRFKAHKPEPRRRPAPAATASGTLPIVNRLSPSTIEEIEGVREPDPGPDATALVRRCLTLRRKPLSEFTTEDLRILLGQQIAVPILVPMAAAVLADDPLAEGDYYPGDLLYTVLRLPDKQWHGAERHRERLVEVLRTTPLSSEGAPADLRRAVAAFIGIPQTERHEPSA</sequence>
<feature type="region of interest" description="Disordered" evidence="1">
    <location>
        <begin position="1"/>
        <end position="25"/>
    </location>
</feature>
<reference evidence="2" key="1">
    <citation type="submission" date="2021-01" db="EMBL/GenBank/DDBJ databases">
        <title>Whole genome shotgun sequence of Planosporangium mesophilum NBRC 109066.</title>
        <authorList>
            <person name="Komaki H."/>
            <person name="Tamura T."/>
        </authorList>
    </citation>
    <scope>NUCLEOTIDE SEQUENCE</scope>
    <source>
        <strain evidence="2">NBRC 109066</strain>
    </source>
</reference>
<dbReference type="AlphaFoldDB" id="A0A8J3TEG4"/>
<dbReference type="InterPro" id="IPR040547">
    <property type="entry name" value="CdiI"/>
</dbReference>
<dbReference type="Proteomes" id="UP000599074">
    <property type="component" value="Unassembled WGS sequence"/>
</dbReference>
<keyword evidence="3" id="KW-1185">Reference proteome</keyword>
<gene>
    <name evidence="2" type="ORF">Pme01_28910</name>
</gene>
<proteinExistence type="predicted"/>
<evidence type="ECO:0000313" key="3">
    <source>
        <dbReference type="Proteomes" id="UP000599074"/>
    </source>
</evidence>
<accession>A0A8J3TEG4</accession>
<evidence type="ECO:0000256" key="1">
    <source>
        <dbReference type="SAM" id="MobiDB-lite"/>
    </source>
</evidence>